<dbReference type="SUPFAM" id="SSF52540">
    <property type="entry name" value="P-loop containing nucleoside triphosphate hydrolases"/>
    <property type="match status" value="1"/>
</dbReference>
<evidence type="ECO:0000256" key="7">
    <source>
        <dbReference type="ARBA" id="ARBA00023136"/>
    </source>
</evidence>
<dbReference type="SMART" id="SM00382">
    <property type="entry name" value="AAA"/>
    <property type="match status" value="1"/>
</dbReference>
<dbReference type="FunFam" id="3.40.50.300:FF:000589">
    <property type="entry name" value="ABC transporter, ATP-binding subunit"/>
    <property type="match status" value="1"/>
</dbReference>
<proteinExistence type="predicted"/>
<dbReference type="InterPro" id="IPR003439">
    <property type="entry name" value="ABC_transporter-like_ATP-bd"/>
</dbReference>
<keyword evidence="4" id="KW-0547">Nucleotide-binding</keyword>
<keyword evidence="10" id="KW-1185">Reference proteome</keyword>
<dbReference type="AlphaFoldDB" id="A0A1I2J3M2"/>
<dbReference type="Gene3D" id="3.40.50.300">
    <property type="entry name" value="P-loop containing nucleotide triphosphate hydrolases"/>
    <property type="match status" value="1"/>
</dbReference>
<dbReference type="CDD" id="cd03230">
    <property type="entry name" value="ABC_DR_subfamily_A"/>
    <property type="match status" value="1"/>
</dbReference>
<dbReference type="PANTHER" id="PTHR42711:SF13">
    <property type="entry name" value="ABC TRANSPORTER, ATP-BINDING PROTEIN"/>
    <property type="match status" value="1"/>
</dbReference>
<dbReference type="Proteomes" id="UP000183410">
    <property type="component" value="Unassembled WGS sequence"/>
</dbReference>
<evidence type="ECO:0000259" key="8">
    <source>
        <dbReference type="PROSITE" id="PS50893"/>
    </source>
</evidence>
<evidence type="ECO:0000256" key="6">
    <source>
        <dbReference type="ARBA" id="ARBA00022967"/>
    </source>
</evidence>
<dbReference type="Pfam" id="PF00005">
    <property type="entry name" value="ABC_tran"/>
    <property type="match status" value="1"/>
</dbReference>
<dbReference type="GO" id="GO:0016887">
    <property type="term" value="F:ATP hydrolysis activity"/>
    <property type="evidence" value="ECO:0007669"/>
    <property type="project" value="InterPro"/>
</dbReference>
<dbReference type="PANTHER" id="PTHR42711">
    <property type="entry name" value="ABC TRANSPORTER ATP-BINDING PROTEIN"/>
    <property type="match status" value="1"/>
</dbReference>
<comment type="subcellular location">
    <subcellularLocation>
        <location evidence="1">Cell membrane</location>
    </subcellularLocation>
</comment>
<keyword evidence="3" id="KW-1003">Cell membrane</keyword>
<evidence type="ECO:0000256" key="2">
    <source>
        <dbReference type="ARBA" id="ARBA00022448"/>
    </source>
</evidence>
<evidence type="ECO:0000256" key="4">
    <source>
        <dbReference type="ARBA" id="ARBA00022741"/>
    </source>
</evidence>
<dbReference type="InterPro" id="IPR017871">
    <property type="entry name" value="ABC_transporter-like_CS"/>
</dbReference>
<dbReference type="PROSITE" id="PS00211">
    <property type="entry name" value="ABC_TRANSPORTER_1"/>
    <property type="match status" value="1"/>
</dbReference>
<gene>
    <name evidence="9" type="ORF">SAMN04487969_14727</name>
</gene>
<keyword evidence="5 9" id="KW-0067">ATP-binding</keyword>
<keyword evidence="7" id="KW-0472">Membrane</keyword>
<feature type="domain" description="ABC transporter" evidence="8">
    <location>
        <begin position="34"/>
        <end position="261"/>
    </location>
</feature>
<evidence type="ECO:0000256" key="5">
    <source>
        <dbReference type="ARBA" id="ARBA00022840"/>
    </source>
</evidence>
<accession>A0A1I2J3M2</accession>
<dbReference type="GO" id="GO:0005524">
    <property type="term" value="F:ATP binding"/>
    <property type="evidence" value="ECO:0007669"/>
    <property type="project" value="UniProtKB-KW"/>
</dbReference>
<dbReference type="InterPro" id="IPR003593">
    <property type="entry name" value="AAA+_ATPase"/>
</dbReference>
<dbReference type="InterPro" id="IPR050763">
    <property type="entry name" value="ABC_transporter_ATP-binding"/>
</dbReference>
<name>A0A1I2J3M2_9BACL</name>
<keyword evidence="2" id="KW-0813">Transport</keyword>
<dbReference type="EMBL" id="FONN01000047">
    <property type="protein sequence ID" value="SFF47536.1"/>
    <property type="molecule type" value="Genomic_DNA"/>
</dbReference>
<dbReference type="GO" id="GO:0005886">
    <property type="term" value="C:plasma membrane"/>
    <property type="evidence" value="ECO:0007669"/>
    <property type="project" value="UniProtKB-SubCell"/>
</dbReference>
<dbReference type="PROSITE" id="PS50893">
    <property type="entry name" value="ABC_TRANSPORTER_2"/>
    <property type="match status" value="1"/>
</dbReference>
<evidence type="ECO:0000313" key="10">
    <source>
        <dbReference type="Proteomes" id="UP000183410"/>
    </source>
</evidence>
<evidence type="ECO:0000256" key="1">
    <source>
        <dbReference type="ARBA" id="ARBA00004236"/>
    </source>
</evidence>
<sequence>MGNLLFTALFTAKLGWSFRLLMSREGVIVMESIIEVNDLEKRYKKKQALNKISFQVRQGEIFGFLGPSGSGKTTTVKILTSQLLYTSGRVKVLGIDPARSRPSEFLGKIGVLTDNSGTYERLSVYDNLALFCRLYGVPKRRIETVLDAVNLIGDKHTLVGRLSKGMKQRVTLARTILHEPDILFLDEPTSALDPVNSERIQKTLREMNRRGTTIFLTTHNMQEAEMLCDRVAFLNNGEISALDTPQALRLRYGDHSITVTTPLGKQIVQQDEVGAGFIRDLIRRGELLAIHSNEPTLGDIFVKLTGRGLE</sequence>
<organism evidence="9 10">
    <name type="scientific">Paenibacillus algorifonticola</name>
    <dbReference type="NCBI Taxonomy" id="684063"/>
    <lineage>
        <taxon>Bacteria</taxon>
        <taxon>Bacillati</taxon>
        <taxon>Bacillota</taxon>
        <taxon>Bacilli</taxon>
        <taxon>Bacillales</taxon>
        <taxon>Paenibacillaceae</taxon>
        <taxon>Paenibacillus</taxon>
    </lineage>
</organism>
<protein>
    <submittedName>
        <fullName evidence="9">ABC-2 type transport system ATP-binding protein</fullName>
    </submittedName>
</protein>
<dbReference type="InterPro" id="IPR027417">
    <property type="entry name" value="P-loop_NTPase"/>
</dbReference>
<evidence type="ECO:0000313" key="9">
    <source>
        <dbReference type="EMBL" id="SFF47536.1"/>
    </source>
</evidence>
<evidence type="ECO:0000256" key="3">
    <source>
        <dbReference type="ARBA" id="ARBA00022475"/>
    </source>
</evidence>
<keyword evidence="6" id="KW-1278">Translocase</keyword>
<reference evidence="10" key="1">
    <citation type="submission" date="2016-10" db="EMBL/GenBank/DDBJ databases">
        <authorList>
            <person name="Varghese N."/>
            <person name="Submissions S."/>
        </authorList>
    </citation>
    <scope>NUCLEOTIDE SEQUENCE [LARGE SCALE GENOMIC DNA]</scope>
    <source>
        <strain evidence="10">CGMCC 1.10223</strain>
    </source>
</reference>